<evidence type="ECO:0000313" key="4">
    <source>
        <dbReference type="Proteomes" id="UP000317650"/>
    </source>
</evidence>
<dbReference type="SUPFAM" id="SSF56112">
    <property type="entry name" value="Protein kinase-like (PK-like)"/>
    <property type="match status" value="1"/>
</dbReference>
<reference evidence="3 4" key="1">
    <citation type="journal article" date="2019" name="Nat. Plants">
        <title>Genome sequencing of Musa balbisiana reveals subgenome evolution and function divergence in polyploid bananas.</title>
        <authorList>
            <person name="Yao X."/>
        </authorList>
    </citation>
    <scope>NUCLEOTIDE SEQUENCE [LARGE SCALE GENOMIC DNA]</scope>
    <source>
        <strain evidence="4">cv. DH-PKW</strain>
        <tissue evidence="3">Leaves</tissue>
    </source>
</reference>
<comment type="caution">
    <text evidence="3">The sequence shown here is derived from an EMBL/GenBank/DDBJ whole genome shotgun (WGS) entry which is preliminary data.</text>
</comment>
<dbReference type="EMBL" id="PYDT01000001">
    <property type="protein sequence ID" value="THU71317.1"/>
    <property type="molecule type" value="Genomic_DNA"/>
</dbReference>
<evidence type="ECO:0000313" key="3">
    <source>
        <dbReference type="EMBL" id="THU71317.1"/>
    </source>
</evidence>
<feature type="chain" id="PRO_5020281611" description="Serine-threonine/tyrosine-protein kinase catalytic domain-containing protein" evidence="1">
    <location>
        <begin position="19"/>
        <end position="140"/>
    </location>
</feature>
<protein>
    <recommendedName>
        <fullName evidence="2">Serine-threonine/tyrosine-protein kinase catalytic domain-containing protein</fullName>
    </recommendedName>
</protein>
<dbReference type="InterPro" id="IPR001245">
    <property type="entry name" value="Ser-Thr/Tyr_kinase_cat_dom"/>
</dbReference>
<keyword evidence="4" id="KW-1185">Reference proteome</keyword>
<evidence type="ECO:0000256" key="1">
    <source>
        <dbReference type="SAM" id="SignalP"/>
    </source>
</evidence>
<dbReference type="Proteomes" id="UP000317650">
    <property type="component" value="Chromosome 4"/>
</dbReference>
<proteinExistence type="predicted"/>
<feature type="domain" description="Serine-threonine/tyrosine-protein kinase catalytic" evidence="2">
    <location>
        <begin position="39"/>
        <end position="134"/>
    </location>
</feature>
<gene>
    <name evidence="3" type="ORF">C4D60_Mb04t00140</name>
</gene>
<dbReference type="Gene3D" id="1.10.510.10">
    <property type="entry name" value="Transferase(Phosphotransferase) domain 1"/>
    <property type="match status" value="1"/>
</dbReference>
<keyword evidence="1" id="KW-0732">Signal</keyword>
<dbReference type="PANTHER" id="PTHR45621">
    <property type="entry name" value="OS01G0588500 PROTEIN-RELATED"/>
    <property type="match status" value="1"/>
</dbReference>
<dbReference type="InterPro" id="IPR050823">
    <property type="entry name" value="Plant_Ser_Thr_Prot_Kinase"/>
</dbReference>
<name>A0A4S8K8K6_MUSBA</name>
<dbReference type="InterPro" id="IPR011009">
    <property type="entry name" value="Kinase-like_dom_sf"/>
</dbReference>
<dbReference type="STRING" id="52838.A0A4S8K8K6"/>
<dbReference type="GO" id="GO:0004672">
    <property type="term" value="F:protein kinase activity"/>
    <property type="evidence" value="ECO:0007669"/>
    <property type="project" value="InterPro"/>
</dbReference>
<dbReference type="AlphaFoldDB" id="A0A4S8K8K6"/>
<dbReference type="Pfam" id="PF07714">
    <property type="entry name" value="PK_Tyr_Ser-Thr"/>
    <property type="match status" value="1"/>
</dbReference>
<evidence type="ECO:0000259" key="2">
    <source>
        <dbReference type="Pfam" id="PF07714"/>
    </source>
</evidence>
<organism evidence="3 4">
    <name type="scientific">Musa balbisiana</name>
    <name type="common">Banana</name>
    <dbReference type="NCBI Taxonomy" id="52838"/>
    <lineage>
        <taxon>Eukaryota</taxon>
        <taxon>Viridiplantae</taxon>
        <taxon>Streptophyta</taxon>
        <taxon>Embryophyta</taxon>
        <taxon>Tracheophyta</taxon>
        <taxon>Spermatophyta</taxon>
        <taxon>Magnoliopsida</taxon>
        <taxon>Liliopsida</taxon>
        <taxon>Zingiberales</taxon>
        <taxon>Musaceae</taxon>
        <taxon>Musa</taxon>
    </lineage>
</organism>
<accession>A0A4S8K8K6</accession>
<sequence>MMKFQLLVFISLLTIAFQKSSHLQFIRQPSKMVIMGSKKIEATVTHLRHSLQGLKEFVNEVNVLASLQLPNLCKLLGFHAQEGSDERMLIYERLYRGNLDPLLHGSSDGPSIDWCARIKVSHCAARGLSFLHEECPFQVN</sequence>
<feature type="signal peptide" evidence="1">
    <location>
        <begin position="1"/>
        <end position="18"/>
    </location>
</feature>